<dbReference type="PANTHER" id="PTHR10000:SF25">
    <property type="entry name" value="PHOSPHATASE YKRA-RELATED"/>
    <property type="match status" value="1"/>
</dbReference>
<name>A0A367G8B9_9FIRM</name>
<dbReference type="PROSITE" id="PS01228">
    <property type="entry name" value="COF_1"/>
    <property type="match status" value="1"/>
</dbReference>
<keyword evidence="1" id="KW-0378">Hydrolase</keyword>
<dbReference type="SFLD" id="SFLDS00003">
    <property type="entry name" value="Haloacid_Dehalogenase"/>
    <property type="match status" value="1"/>
</dbReference>
<dbReference type="PANTHER" id="PTHR10000">
    <property type="entry name" value="PHOSPHOSERINE PHOSPHATASE"/>
    <property type="match status" value="1"/>
</dbReference>
<accession>A0A367G8B9</accession>
<comment type="caution">
    <text evidence="1">The sequence shown here is derived from an EMBL/GenBank/DDBJ whole genome shotgun (WGS) entry which is preliminary data.</text>
</comment>
<dbReference type="GO" id="GO:0016791">
    <property type="term" value="F:phosphatase activity"/>
    <property type="evidence" value="ECO:0007669"/>
    <property type="project" value="TreeGrafter"/>
</dbReference>
<reference evidence="1 2" key="1">
    <citation type="submission" date="2018-02" db="EMBL/GenBank/DDBJ databases">
        <title>Complete genome sequencing of Faecalibacterium prausnitzii strains isolated from the human gut.</title>
        <authorList>
            <person name="Fitzgerald B.C."/>
            <person name="Shkoporov A.N."/>
            <person name="Ross P.R."/>
            <person name="Hill C."/>
        </authorList>
    </citation>
    <scope>NUCLEOTIDE SEQUENCE [LARGE SCALE GENOMIC DNA]</scope>
    <source>
        <strain evidence="1 2">APC942/31-1</strain>
    </source>
</reference>
<dbReference type="SFLD" id="SFLDG01140">
    <property type="entry name" value="C2.B:_Phosphomannomutase_and_P"/>
    <property type="match status" value="1"/>
</dbReference>
<dbReference type="InterPro" id="IPR006379">
    <property type="entry name" value="HAD-SF_hydro_IIB"/>
</dbReference>
<dbReference type="NCBIfam" id="TIGR00099">
    <property type="entry name" value="Cof-subfamily"/>
    <property type="match status" value="1"/>
</dbReference>
<dbReference type="Gene3D" id="3.30.1240.10">
    <property type="match status" value="1"/>
</dbReference>
<dbReference type="InterPro" id="IPR023214">
    <property type="entry name" value="HAD_sf"/>
</dbReference>
<evidence type="ECO:0000313" key="2">
    <source>
        <dbReference type="Proteomes" id="UP000253208"/>
    </source>
</evidence>
<evidence type="ECO:0000313" key="1">
    <source>
        <dbReference type="EMBL" id="RCH46119.1"/>
    </source>
</evidence>
<dbReference type="InterPro" id="IPR000150">
    <property type="entry name" value="Cof"/>
</dbReference>
<dbReference type="AlphaFoldDB" id="A0A367G8B9"/>
<dbReference type="InterPro" id="IPR036412">
    <property type="entry name" value="HAD-like_sf"/>
</dbReference>
<sequence length="286" mass="32370">MILLTLITVTPKKKSHFKGDLMNDKKILFFDIDGTLLTPHPFKVPESTSRALTKAHENGHLLFINTGRTKVMMPSALSELHFDGYIYGCGTHIYMDNKLLFFRTVPNLLCKETVDLLRKCKIEAIFESNTEILYDGASPAQSEFGVKMRKEIPMVDITKFNREDACTYSYDKFLVHMLPDSDVEKFRSFCNDHYTYFDHGDGIWEVTQKGTSKATGMEFLLDRLSIPRENCYAFGDSPNDLPMLKAAGVSVAMGNAYGGIEKHCTYQTSAVDRDGILHALEHLDLI</sequence>
<dbReference type="PROSITE" id="PS01229">
    <property type="entry name" value="COF_2"/>
    <property type="match status" value="1"/>
</dbReference>
<dbReference type="NCBIfam" id="TIGR01484">
    <property type="entry name" value="HAD-SF-IIB"/>
    <property type="match status" value="1"/>
</dbReference>
<organism evidence="1 2">
    <name type="scientific">Blautia obeum</name>
    <dbReference type="NCBI Taxonomy" id="40520"/>
    <lineage>
        <taxon>Bacteria</taxon>
        <taxon>Bacillati</taxon>
        <taxon>Bacillota</taxon>
        <taxon>Clostridia</taxon>
        <taxon>Lachnospirales</taxon>
        <taxon>Lachnospiraceae</taxon>
        <taxon>Blautia</taxon>
    </lineage>
</organism>
<protein>
    <submittedName>
        <fullName evidence="1">Cof-type HAD-IIB family hydrolase</fullName>
    </submittedName>
</protein>
<dbReference type="EMBL" id="PSQG01000002">
    <property type="protein sequence ID" value="RCH46119.1"/>
    <property type="molecule type" value="Genomic_DNA"/>
</dbReference>
<dbReference type="Gene3D" id="3.40.50.1000">
    <property type="entry name" value="HAD superfamily/HAD-like"/>
    <property type="match status" value="1"/>
</dbReference>
<dbReference type="SUPFAM" id="SSF56784">
    <property type="entry name" value="HAD-like"/>
    <property type="match status" value="1"/>
</dbReference>
<dbReference type="GO" id="GO:0000287">
    <property type="term" value="F:magnesium ion binding"/>
    <property type="evidence" value="ECO:0007669"/>
    <property type="project" value="TreeGrafter"/>
</dbReference>
<proteinExistence type="predicted"/>
<dbReference type="Pfam" id="PF08282">
    <property type="entry name" value="Hydrolase_3"/>
    <property type="match status" value="1"/>
</dbReference>
<dbReference type="GO" id="GO:0005829">
    <property type="term" value="C:cytosol"/>
    <property type="evidence" value="ECO:0007669"/>
    <property type="project" value="TreeGrafter"/>
</dbReference>
<dbReference type="Proteomes" id="UP000253208">
    <property type="component" value="Unassembled WGS sequence"/>
</dbReference>
<gene>
    <name evidence="1" type="ORF">C4886_01790</name>
</gene>